<evidence type="ECO:0000256" key="1">
    <source>
        <dbReference type="SAM" id="Phobius"/>
    </source>
</evidence>
<gene>
    <name evidence="2" type="ORF">S01H4_31905</name>
</gene>
<dbReference type="AlphaFoldDB" id="X1BIW2"/>
<reference evidence="2" key="1">
    <citation type="journal article" date="2014" name="Front. Microbiol.">
        <title>High frequency of phylogenetically diverse reductive dehalogenase-homologous genes in deep subseafloor sedimentary metagenomes.</title>
        <authorList>
            <person name="Kawai M."/>
            <person name="Futagami T."/>
            <person name="Toyoda A."/>
            <person name="Takaki Y."/>
            <person name="Nishi S."/>
            <person name="Hori S."/>
            <person name="Arai W."/>
            <person name="Tsubouchi T."/>
            <person name="Morono Y."/>
            <person name="Uchiyama I."/>
            <person name="Ito T."/>
            <person name="Fujiyama A."/>
            <person name="Inagaki F."/>
            <person name="Takami H."/>
        </authorList>
    </citation>
    <scope>NUCLEOTIDE SEQUENCE</scope>
    <source>
        <strain evidence="2">Expedition CK06-06</strain>
    </source>
</reference>
<evidence type="ECO:0000313" key="2">
    <source>
        <dbReference type="EMBL" id="GAG84028.1"/>
    </source>
</evidence>
<keyword evidence="1" id="KW-1133">Transmembrane helix</keyword>
<dbReference type="EMBL" id="BART01016619">
    <property type="protein sequence ID" value="GAG84028.1"/>
    <property type="molecule type" value="Genomic_DNA"/>
</dbReference>
<proteinExistence type="predicted"/>
<organism evidence="2">
    <name type="scientific">marine sediment metagenome</name>
    <dbReference type="NCBI Taxonomy" id="412755"/>
    <lineage>
        <taxon>unclassified sequences</taxon>
        <taxon>metagenomes</taxon>
        <taxon>ecological metagenomes</taxon>
    </lineage>
</organism>
<sequence>AFVSGYIIEDCIDNEIELTIFGKTKEVIYEETVPINEDGLFYAELSDAFTDIKKTESISVETWMVSAKSTELKIVKRKKKLDELNVKKEGLKIGTLHFFPRIYKDFADKVKALFDPKRKEKGYIEKVKMEGGRSTNIFFPEKDKDDKFVPFSFEKISEMRQNALYFDIKRRRRVYYSLMFLVIAVLFGIYPLIDALLS</sequence>
<protein>
    <submittedName>
        <fullName evidence="2">Uncharacterized protein</fullName>
    </submittedName>
</protein>
<feature type="transmembrane region" description="Helical" evidence="1">
    <location>
        <begin position="174"/>
        <end position="193"/>
    </location>
</feature>
<accession>X1BIW2</accession>
<feature type="non-terminal residue" evidence="2">
    <location>
        <position position="1"/>
    </location>
</feature>
<keyword evidence="1" id="KW-0472">Membrane</keyword>
<name>X1BIW2_9ZZZZ</name>
<keyword evidence="1" id="KW-0812">Transmembrane</keyword>
<comment type="caution">
    <text evidence="2">The sequence shown here is derived from an EMBL/GenBank/DDBJ whole genome shotgun (WGS) entry which is preliminary data.</text>
</comment>